<dbReference type="GO" id="GO:0003677">
    <property type="term" value="F:DNA binding"/>
    <property type="evidence" value="ECO:0007669"/>
    <property type="project" value="UniProtKB-KW"/>
</dbReference>
<dbReference type="InterPro" id="IPR016032">
    <property type="entry name" value="Sig_transdc_resp-reg_C-effctor"/>
</dbReference>
<comment type="caution">
    <text evidence="5">The sequence shown here is derived from an EMBL/GenBank/DDBJ whole genome shotgun (WGS) entry which is preliminary data.</text>
</comment>
<dbReference type="Gene3D" id="3.30.450.20">
    <property type="entry name" value="PAS domain"/>
    <property type="match status" value="1"/>
</dbReference>
<dbReference type="SUPFAM" id="SSF46894">
    <property type="entry name" value="C-terminal effector domain of the bipartite response regulators"/>
    <property type="match status" value="1"/>
</dbReference>
<dbReference type="GO" id="GO:0006355">
    <property type="term" value="P:regulation of DNA-templated transcription"/>
    <property type="evidence" value="ECO:0007669"/>
    <property type="project" value="InterPro"/>
</dbReference>
<gene>
    <name evidence="5" type="ORF">GD597_18705</name>
</gene>
<feature type="domain" description="HTH luxR-type" evidence="4">
    <location>
        <begin position="202"/>
        <end position="267"/>
    </location>
</feature>
<name>A0A8J8FKF3_9BACT</name>
<evidence type="ECO:0000259" key="4">
    <source>
        <dbReference type="PROSITE" id="PS50043"/>
    </source>
</evidence>
<protein>
    <recommendedName>
        <fullName evidence="4">HTH luxR-type domain-containing protein</fullName>
    </recommendedName>
</protein>
<dbReference type="InterPro" id="IPR000792">
    <property type="entry name" value="Tscrpt_reg_LuxR_C"/>
</dbReference>
<dbReference type="Gene3D" id="1.10.10.10">
    <property type="entry name" value="Winged helix-like DNA-binding domain superfamily/Winged helix DNA-binding domain"/>
    <property type="match status" value="1"/>
</dbReference>
<dbReference type="PROSITE" id="PS50043">
    <property type="entry name" value="HTH_LUXR_2"/>
    <property type="match status" value="1"/>
</dbReference>
<dbReference type="InterPro" id="IPR036388">
    <property type="entry name" value="WH-like_DNA-bd_sf"/>
</dbReference>
<evidence type="ECO:0000313" key="6">
    <source>
        <dbReference type="Proteomes" id="UP000598971"/>
    </source>
</evidence>
<dbReference type="Proteomes" id="UP000598971">
    <property type="component" value="Unassembled WGS sequence"/>
</dbReference>
<dbReference type="PROSITE" id="PS00622">
    <property type="entry name" value="HTH_LUXR_1"/>
    <property type="match status" value="1"/>
</dbReference>
<dbReference type="PANTHER" id="PTHR44688:SF16">
    <property type="entry name" value="DNA-BINDING TRANSCRIPTIONAL ACTIVATOR DEVR_DOSR"/>
    <property type="match status" value="1"/>
</dbReference>
<evidence type="ECO:0000256" key="3">
    <source>
        <dbReference type="ARBA" id="ARBA00023163"/>
    </source>
</evidence>
<keyword evidence="1" id="KW-0805">Transcription regulation</keyword>
<evidence type="ECO:0000256" key="2">
    <source>
        <dbReference type="ARBA" id="ARBA00023125"/>
    </source>
</evidence>
<dbReference type="Pfam" id="PF00196">
    <property type="entry name" value="GerE"/>
    <property type="match status" value="1"/>
</dbReference>
<evidence type="ECO:0000313" key="5">
    <source>
        <dbReference type="EMBL" id="NNV57511.1"/>
    </source>
</evidence>
<dbReference type="RefSeq" id="WP_171609455.1">
    <property type="nucleotide sequence ID" value="NZ_WHPF01000015.1"/>
</dbReference>
<evidence type="ECO:0000256" key="1">
    <source>
        <dbReference type="ARBA" id="ARBA00023015"/>
    </source>
</evidence>
<dbReference type="AlphaFoldDB" id="A0A8J8FKF3"/>
<dbReference type="SUPFAM" id="SSF55785">
    <property type="entry name" value="PYP-like sensor domain (PAS domain)"/>
    <property type="match status" value="1"/>
</dbReference>
<keyword evidence="2" id="KW-0238">DNA-binding</keyword>
<organism evidence="5 6">
    <name type="scientific">Limnovirga soli</name>
    <dbReference type="NCBI Taxonomy" id="2656915"/>
    <lineage>
        <taxon>Bacteria</taxon>
        <taxon>Pseudomonadati</taxon>
        <taxon>Bacteroidota</taxon>
        <taxon>Chitinophagia</taxon>
        <taxon>Chitinophagales</taxon>
        <taxon>Chitinophagaceae</taxon>
        <taxon>Limnovirga</taxon>
    </lineage>
</organism>
<dbReference type="InterPro" id="IPR035965">
    <property type="entry name" value="PAS-like_dom_sf"/>
</dbReference>
<keyword evidence="3" id="KW-0804">Transcription</keyword>
<sequence>MMHFNYTLLSPVKEEDLRLTFGASRIVSVSEDPIALFAPTITHFKKLAIGNYFWFIADPVQWVVHAAGGMLEQMTGIKERELVGSSPELIFKHTHPEDLTHMFAFSTYWVNYFTNLSMERKPHVHATVYLRFKNAAGIYRWVMVQYADTLLDTDGRINYGLTLLTDISHIKKDGMAMMSILDTSDDSCQQFLCLDGGNLSKSNEDLPKISPRELEVLRYLAAGYSSKQIAGEFNIAIKTIDNHRQNLLHKTNTKSTGELVAYGINNGFI</sequence>
<dbReference type="PANTHER" id="PTHR44688">
    <property type="entry name" value="DNA-BINDING TRANSCRIPTIONAL ACTIVATOR DEVR_DOSR"/>
    <property type="match status" value="1"/>
</dbReference>
<dbReference type="CDD" id="cd06170">
    <property type="entry name" value="LuxR_C_like"/>
    <property type="match status" value="1"/>
</dbReference>
<keyword evidence="6" id="KW-1185">Reference proteome</keyword>
<dbReference type="PRINTS" id="PR00038">
    <property type="entry name" value="HTHLUXR"/>
</dbReference>
<reference evidence="5" key="1">
    <citation type="submission" date="2019-10" db="EMBL/GenBank/DDBJ databases">
        <title>Draft genome sequence of Panacibacter sp. KCS-6.</title>
        <authorList>
            <person name="Yim K.J."/>
        </authorList>
    </citation>
    <scope>NUCLEOTIDE SEQUENCE</scope>
    <source>
        <strain evidence="5">KCS-6</strain>
    </source>
</reference>
<proteinExistence type="predicted"/>
<dbReference type="EMBL" id="WHPF01000015">
    <property type="protein sequence ID" value="NNV57511.1"/>
    <property type="molecule type" value="Genomic_DNA"/>
</dbReference>
<dbReference type="SMART" id="SM00421">
    <property type="entry name" value="HTH_LUXR"/>
    <property type="match status" value="1"/>
</dbReference>
<accession>A0A8J8FKF3</accession>